<organism evidence="1 2">
    <name type="scientific">Methylotenera mobilis (strain JLW8 / ATCC BAA-1282 / DSM 17540)</name>
    <dbReference type="NCBI Taxonomy" id="583345"/>
    <lineage>
        <taxon>Bacteria</taxon>
        <taxon>Pseudomonadati</taxon>
        <taxon>Pseudomonadota</taxon>
        <taxon>Betaproteobacteria</taxon>
        <taxon>Nitrosomonadales</taxon>
        <taxon>Methylophilaceae</taxon>
        <taxon>Methylotenera</taxon>
    </lineage>
</organism>
<sequence>MIIRYISSLIVGQSVLTGFELVAQLEKITLF</sequence>
<gene>
    <name evidence="1" type="ordered locus">Mmol_1263</name>
</gene>
<evidence type="ECO:0000313" key="2">
    <source>
        <dbReference type="Proteomes" id="UP000002742"/>
    </source>
</evidence>
<proteinExistence type="predicted"/>
<dbReference type="Proteomes" id="UP000002742">
    <property type="component" value="Chromosome"/>
</dbReference>
<reference evidence="1 2" key="2">
    <citation type="journal article" date="2011" name="J. Bacteriol.">
        <title>Genomes of three methylotrophs from a single niche uncover genetic and metabolic divergence of Methylophilaceae.</title>
        <authorList>
            <person name="Lapidus A."/>
            <person name="Clum A."/>
            <person name="Labutti K."/>
            <person name="Kaluzhnaya M.G."/>
            <person name="Lim S."/>
            <person name="Beck D.A."/>
            <person name="Glavina Del Rio T."/>
            <person name="Nolan M."/>
            <person name="Mavromatis K."/>
            <person name="Huntemann M."/>
            <person name="Lucas S."/>
            <person name="Lidstrom M.E."/>
            <person name="Ivanova N."/>
            <person name="Chistoserdova L."/>
        </authorList>
    </citation>
    <scope>NUCLEOTIDE SEQUENCE [LARGE SCALE GENOMIC DNA]</scope>
    <source>
        <strain evidence="2">JLW8 / ATCC BAA-1282 / DSM 17540</strain>
    </source>
</reference>
<dbReference type="KEGG" id="mmb:Mmol_1263"/>
<keyword evidence="2" id="KW-1185">Reference proteome</keyword>
<protein>
    <submittedName>
        <fullName evidence="1">Uncharacterized protein</fullName>
    </submittedName>
</protein>
<reference evidence="2" key="1">
    <citation type="submission" date="2009-07" db="EMBL/GenBank/DDBJ databases">
        <title>Complete sequence of Methylotenera mobilis JLW8.</title>
        <authorList>
            <consortium name="US DOE Joint Genome Institute"/>
            <person name="Lucas S."/>
            <person name="Copeland A."/>
            <person name="Lapidus A."/>
            <person name="Glavina del Rio T."/>
            <person name="Tice H."/>
            <person name="Bruce D."/>
            <person name="Goodwin L."/>
            <person name="Pitluck S."/>
            <person name="LaButti K.M."/>
            <person name="Clum A."/>
            <person name="Larimer F."/>
            <person name="Land M."/>
            <person name="Hauser L."/>
            <person name="Kyrpides N."/>
            <person name="Mikhailova N."/>
            <person name="Kayluzhnaya M."/>
            <person name="Chistoserdova L."/>
        </authorList>
    </citation>
    <scope>NUCLEOTIDE SEQUENCE [LARGE SCALE GENOMIC DNA]</scope>
    <source>
        <strain evidence="2">JLW8 / ATCC BAA-1282 / DSM 17540</strain>
    </source>
</reference>
<dbReference type="AlphaFoldDB" id="C6WW70"/>
<dbReference type="EMBL" id="CP001672">
    <property type="protein sequence ID" value="ACT48169.1"/>
    <property type="molecule type" value="Genomic_DNA"/>
</dbReference>
<name>C6WW70_METML</name>
<evidence type="ECO:0000313" key="1">
    <source>
        <dbReference type="EMBL" id="ACT48169.1"/>
    </source>
</evidence>
<accession>C6WW70</accession>
<dbReference type="HOGENOM" id="CLU_3397403_0_0_4"/>
<dbReference type="STRING" id="583345.Mmol_1263"/>